<evidence type="ECO:0000256" key="3">
    <source>
        <dbReference type="ARBA" id="ARBA00015150"/>
    </source>
</evidence>
<evidence type="ECO:0000256" key="9">
    <source>
        <dbReference type="ARBA" id="ARBA00025427"/>
    </source>
</evidence>
<evidence type="ECO:0000313" key="11">
    <source>
        <dbReference type="EMBL" id="MEQ2250676.1"/>
    </source>
</evidence>
<keyword evidence="8" id="KW-0339">Growth factor</keyword>
<evidence type="ECO:0000256" key="8">
    <source>
        <dbReference type="ARBA" id="ARBA00023030"/>
    </source>
</evidence>
<evidence type="ECO:0000256" key="7">
    <source>
        <dbReference type="ARBA" id="ARBA00022902"/>
    </source>
</evidence>
<comment type="subcellular location">
    <subcellularLocation>
        <location evidence="1">Cytoplasm</location>
    </subcellularLocation>
</comment>
<dbReference type="PANTHER" id="PTHR15196:SF0">
    <property type="entry name" value="CILIARY NEUROTROPHIC FACTOR"/>
    <property type="match status" value="1"/>
</dbReference>
<reference evidence="11 12" key="1">
    <citation type="submission" date="2021-06" db="EMBL/GenBank/DDBJ databases">
        <authorList>
            <person name="Palmer J.M."/>
        </authorList>
    </citation>
    <scope>NUCLEOTIDE SEQUENCE [LARGE SCALE GENOMIC DNA]</scope>
    <source>
        <strain evidence="12">if_2019</strain>
        <tissue evidence="11">Muscle</tissue>
    </source>
</reference>
<evidence type="ECO:0000256" key="4">
    <source>
        <dbReference type="ARBA" id="ARBA00022473"/>
    </source>
</evidence>
<evidence type="ECO:0000256" key="2">
    <source>
        <dbReference type="ARBA" id="ARBA00007988"/>
    </source>
</evidence>
<evidence type="ECO:0000256" key="6">
    <source>
        <dbReference type="ARBA" id="ARBA00022782"/>
    </source>
</evidence>
<dbReference type="PANTHER" id="PTHR15196">
    <property type="entry name" value="CILIARY NEUROTROPHIC FACTOR"/>
    <property type="match status" value="1"/>
</dbReference>
<keyword evidence="4" id="KW-0217">Developmental protein</keyword>
<feature type="chain" id="PRO_5047025421" description="Ciliary neurotrophic factor" evidence="10">
    <location>
        <begin position="37"/>
        <end position="222"/>
    </location>
</feature>
<keyword evidence="12" id="KW-1185">Reference proteome</keyword>
<dbReference type="Proteomes" id="UP001482620">
    <property type="component" value="Unassembled WGS sequence"/>
</dbReference>
<protein>
    <recommendedName>
        <fullName evidence="3">Ciliary neurotrophic factor</fullName>
    </recommendedName>
</protein>
<evidence type="ECO:0000256" key="1">
    <source>
        <dbReference type="ARBA" id="ARBA00004496"/>
    </source>
</evidence>
<dbReference type="InterPro" id="IPR009079">
    <property type="entry name" value="4_helix_cytokine-like_core"/>
</dbReference>
<accession>A0ABV0V0S9</accession>
<evidence type="ECO:0000256" key="10">
    <source>
        <dbReference type="SAM" id="SignalP"/>
    </source>
</evidence>
<comment type="caution">
    <text evidence="11">The sequence shown here is derived from an EMBL/GenBank/DDBJ whole genome shotgun (WGS) entry which is preliminary data.</text>
</comment>
<dbReference type="EMBL" id="JAHRIQ010092858">
    <property type="protein sequence ID" value="MEQ2250676.1"/>
    <property type="molecule type" value="Genomic_DNA"/>
</dbReference>
<name>A0ABV0V0S9_9TELE</name>
<dbReference type="InterPro" id="IPR000151">
    <property type="entry name" value="Ciliary_neurotrophic_fac_CNTF"/>
</dbReference>
<gene>
    <name evidence="11" type="ORF">ILYODFUR_003389</name>
</gene>
<feature type="signal peptide" evidence="10">
    <location>
        <begin position="1"/>
        <end position="36"/>
    </location>
</feature>
<evidence type="ECO:0000313" key="12">
    <source>
        <dbReference type="Proteomes" id="UP001482620"/>
    </source>
</evidence>
<dbReference type="Gene3D" id="1.20.1250.10">
    <property type="match status" value="1"/>
</dbReference>
<comment type="function">
    <text evidence="9">CNTF is a survival factor for various neuronal cell types. Seems to prevent the degeneration of motor axons after axotomy.</text>
</comment>
<keyword evidence="10" id="KW-0732">Signal</keyword>
<comment type="similarity">
    <text evidence="2">Belongs to the CNTF family.</text>
</comment>
<keyword evidence="7" id="KW-0524">Neurogenesis</keyword>
<sequence length="222" mass="25381">MNGHVKNMHLQQLVEKAATLLCFLLLLAVDSTKTVAAGRDQDCGYDLQLTVKLSRHIEKETSNLIKKYKASEGKTAEIFCKVFVSGIPDPNISGLEDLEKIASMYKQLQLFSPHLKRVYEYRMELHPKSPLLNLINIVRDQSRRLTLRLNDIYRFFYPDLSLPEPAGGPTKLLKPQNIFKQKVYGCVVLTTYKKLLTNISRDMRTLTRKACSPPVFDTGFFI</sequence>
<organism evidence="11 12">
    <name type="scientific">Ilyodon furcidens</name>
    <name type="common">goldbreast splitfin</name>
    <dbReference type="NCBI Taxonomy" id="33524"/>
    <lineage>
        <taxon>Eukaryota</taxon>
        <taxon>Metazoa</taxon>
        <taxon>Chordata</taxon>
        <taxon>Craniata</taxon>
        <taxon>Vertebrata</taxon>
        <taxon>Euteleostomi</taxon>
        <taxon>Actinopterygii</taxon>
        <taxon>Neopterygii</taxon>
        <taxon>Teleostei</taxon>
        <taxon>Neoteleostei</taxon>
        <taxon>Acanthomorphata</taxon>
        <taxon>Ovalentaria</taxon>
        <taxon>Atherinomorphae</taxon>
        <taxon>Cyprinodontiformes</taxon>
        <taxon>Goodeidae</taxon>
        <taxon>Ilyodon</taxon>
    </lineage>
</organism>
<proteinExistence type="inferred from homology"/>
<dbReference type="SUPFAM" id="SSF47266">
    <property type="entry name" value="4-helical cytokines"/>
    <property type="match status" value="1"/>
</dbReference>
<keyword evidence="6" id="KW-0221">Differentiation</keyword>
<keyword evidence="5" id="KW-0963">Cytoplasm</keyword>
<evidence type="ECO:0000256" key="5">
    <source>
        <dbReference type="ARBA" id="ARBA00022490"/>
    </source>
</evidence>